<dbReference type="GeneID" id="41323697"/>
<comment type="caution">
    <text evidence="1">The sequence shown here is derived from an EMBL/GenBank/DDBJ whole genome shotgun (WGS) entry which is preliminary data.</text>
</comment>
<dbReference type="OMA" id="DENWWNE"/>
<name>A0A8J8PG04_9ARCH</name>
<evidence type="ECO:0000313" key="2">
    <source>
        <dbReference type="Proteomes" id="UP000752814"/>
    </source>
</evidence>
<sequence length="170" mass="19869">MSQDNEKSSCKCGCEDEFSEEDLTSLDELAEEVIFGKNQNRSHAIKDLWFEDMTKYLKECDSPEESKPELMFLSLSNALLDMFFDIVPREFAIASANNMSQFLTTLLINKEYNIDVMEKYMEDYNKTIGDSEDADEIETFDENWWNEKREYLNGKTMNDAITEMSEKYGL</sequence>
<gene>
    <name evidence="1" type="ORF">A3207_07615</name>
</gene>
<protein>
    <submittedName>
        <fullName evidence="1">Uncharacterized protein</fullName>
    </submittedName>
</protein>
<proteinExistence type="predicted"/>
<dbReference type="RefSeq" id="WP_020449164.1">
    <property type="nucleotide sequence ID" value="NZ_CAYAXV010000005.1"/>
</dbReference>
<organism evidence="1 2">
    <name type="scientific">Candidatus Methanomassiliicoccus intestinalis</name>
    <dbReference type="NCBI Taxonomy" id="1406512"/>
    <lineage>
        <taxon>Archaea</taxon>
        <taxon>Methanobacteriati</taxon>
        <taxon>Thermoplasmatota</taxon>
        <taxon>Thermoplasmata</taxon>
        <taxon>Methanomassiliicoccales</taxon>
        <taxon>Methanomassiliicoccaceae</taxon>
        <taxon>Methanomassiliicoccus</taxon>
    </lineage>
</organism>
<dbReference type="AlphaFoldDB" id="A0A8J8PG04"/>
<evidence type="ECO:0000313" key="1">
    <source>
        <dbReference type="EMBL" id="TQS83457.1"/>
    </source>
</evidence>
<accession>A0A8J8PG04</accession>
<dbReference type="EMBL" id="LVVT01000010">
    <property type="protein sequence ID" value="TQS83457.1"/>
    <property type="molecule type" value="Genomic_DNA"/>
</dbReference>
<dbReference type="Proteomes" id="UP000752814">
    <property type="component" value="Unassembled WGS sequence"/>
</dbReference>
<reference evidence="1" key="1">
    <citation type="submission" date="2016-03" db="EMBL/GenBank/DDBJ databases">
        <authorList>
            <person name="Borrel G."/>
            <person name="Mccann A."/>
            <person name="O'Toole P.W."/>
        </authorList>
    </citation>
    <scope>NUCLEOTIDE SEQUENCE</scope>
    <source>
        <strain evidence="1">183</strain>
    </source>
</reference>